<evidence type="ECO:0000256" key="2">
    <source>
        <dbReference type="ARBA" id="ARBA00022977"/>
    </source>
</evidence>
<dbReference type="GO" id="GO:0005737">
    <property type="term" value="C:cytoplasm"/>
    <property type="evidence" value="ECO:0007669"/>
    <property type="project" value="TreeGrafter"/>
</dbReference>
<dbReference type="InterPro" id="IPR036206">
    <property type="entry name" value="ThiamineP_synth_sf"/>
</dbReference>
<organism evidence="4 5">
    <name type="scientific">Halovulum marinum</name>
    <dbReference type="NCBI Taxonomy" id="2662447"/>
    <lineage>
        <taxon>Bacteria</taxon>
        <taxon>Pseudomonadati</taxon>
        <taxon>Pseudomonadota</taxon>
        <taxon>Alphaproteobacteria</taxon>
        <taxon>Rhodobacterales</taxon>
        <taxon>Paracoccaceae</taxon>
        <taxon>Halovulum</taxon>
    </lineage>
</organism>
<evidence type="ECO:0000259" key="3">
    <source>
        <dbReference type="Pfam" id="PF02581"/>
    </source>
</evidence>
<proteinExistence type="predicted"/>
<dbReference type="InterPro" id="IPR013785">
    <property type="entry name" value="Aldolase_TIM"/>
</dbReference>
<dbReference type="CDD" id="cd00564">
    <property type="entry name" value="TMP_TenI"/>
    <property type="match status" value="1"/>
</dbReference>
<sequence>MSDAEPPKLYLTTPPQFDLSSFPDLLAQVCDAVPPACLRLALASRDEDVLGRAGDLLRAFGHARDIPVVIDDHHRLAERLGLDGVHLTDGARRVREVRKALGKDAIVGAFCGTSRHAAMTAGEIGADYVAFGPVTPSETLGDGSAAAPELFAWWAEMIEVPAVAEGGLTEAALDAVAPHADFLCLGQEVWAAADGPLAAVRRLAAHFGD</sequence>
<evidence type="ECO:0000313" key="5">
    <source>
        <dbReference type="Proteomes" id="UP000474957"/>
    </source>
</evidence>
<feature type="domain" description="Thiamine phosphate synthase/TenI" evidence="3">
    <location>
        <begin position="9"/>
        <end position="180"/>
    </location>
</feature>
<reference evidence="4 5" key="1">
    <citation type="submission" date="2019-10" db="EMBL/GenBank/DDBJ databases">
        <title>Cognatihalovulum marinum gen. nov. sp. nov., a new member of the family Rhodobacteraceae isolated from deep seawater of the Northwest Indian Ocean.</title>
        <authorList>
            <person name="Ruan C."/>
            <person name="Wang J."/>
            <person name="Zheng X."/>
            <person name="Song L."/>
            <person name="Zhu Y."/>
            <person name="Huang Y."/>
            <person name="Lu Z."/>
            <person name="Du W."/>
            <person name="Huang L."/>
            <person name="Dai X."/>
        </authorList>
    </citation>
    <scope>NUCLEOTIDE SEQUENCE [LARGE SCALE GENOMIC DNA]</scope>
    <source>
        <strain evidence="4 5">2CG4</strain>
    </source>
</reference>
<keyword evidence="5" id="KW-1185">Reference proteome</keyword>
<evidence type="ECO:0000313" key="4">
    <source>
        <dbReference type="EMBL" id="MSU90211.1"/>
    </source>
</evidence>
<dbReference type="SUPFAM" id="SSF51391">
    <property type="entry name" value="Thiamin phosphate synthase"/>
    <property type="match status" value="1"/>
</dbReference>
<dbReference type="Proteomes" id="UP000474957">
    <property type="component" value="Unassembled WGS sequence"/>
</dbReference>
<name>A0A6L5Z0Z2_9RHOB</name>
<evidence type="ECO:0000256" key="1">
    <source>
        <dbReference type="ARBA" id="ARBA00004948"/>
    </source>
</evidence>
<dbReference type="Pfam" id="PF02581">
    <property type="entry name" value="TMP-TENI"/>
    <property type="match status" value="1"/>
</dbReference>
<dbReference type="InterPro" id="IPR022998">
    <property type="entry name" value="ThiamineP_synth_TenI"/>
</dbReference>
<dbReference type="PANTHER" id="PTHR20857:SF15">
    <property type="entry name" value="THIAMINE-PHOSPHATE SYNTHASE"/>
    <property type="match status" value="1"/>
</dbReference>
<dbReference type="AlphaFoldDB" id="A0A6L5Z0Z2"/>
<protein>
    <submittedName>
        <fullName evidence="4">Thiamine phosphate synthase</fullName>
    </submittedName>
</protein>
<dbReference type="PANTHER" id="PTHR20857">
    <property type="entry name" value="THIAMINE-PHOSPHATE PYROPHOSPHORYLASE"/>
    <property type="match status" value="1"/>
</dbReference>
<comment type="pathway">
    <text evidence="1">Cofactor biosynthesis; thiamine diphosphate biosynthesis.</text>
</comment>
<dbReference type="EMBL" id="WIND01000007">
    <property type="protein sequence ID" value="MSU90211.1"/>
    <property type="molecule type" value="Genomic_DNA"/>
</dbReference>
<dbReference type="Gene3D" id="3.20.20.70">
    <property type="entry name" value="Aldolase class I"/>
    <property type="match status" value="1"/>
</dbReference>
<gene>
    <name evidence="4" type="ORF">GE300_11370</name>
</gene>
<comment type="caution">
    <text evidence="4">The sequence shown here is derived from an EMBL/GenBank/DDBJ whole genome shotgun (WGS) entry which is preliminary data.</text>
</comment>
<dbReference type="GO" id="GO:0009228">
    <property type="term" value="P:thiamine biosynthetic process"/>
    <property type="evidence" value="ECO:0007669"/>
    <property type="project" value="UniProtKB-KW"/>
</dbReference>
<keyword evidence="2" id="KW-0784">Thiamine biosynthesis</keyword>
<accession>A0A6L5Z0Z2</accession>
<dbReference type="RefSeq" id="WP_154446684.1">
    <property type="nucleotide sequence ID" value="NZ_WIND01000007.1"/>
</dbReference>
<dbReference type="GO" id="GO:0004789">
    <property type="term" value="F:thiamine-phosphate diphosphorylase activity"/>
    <property type="evidence" value="ECO:0007669"/>
    <property type="project" value="TreeGrafter"/>
</dbReference>